<accession>A0A0S1SLF3</accession>
<name>A0A0S1SQL2_9BACT</name>
<dbReference type="SUPFAM" id="SSF48452">
    <property type="entry name" value="TPR-like"/>
    <property type="match status" value="1"/>
</dbReference>
<gene>
    <name evidence="5" type="ORF">PeribacterD1_1053</name>
</gene>
<reference evidence="5 6" key="2">
    <citation type="journal article" date="2016" name="PeerJ">
        <title>Analysis of five complete genome sequences for members of the class Peribacteria in the recently recognized Peregrinibacteria bacterial phylum.</title>
        <authorList>
            <person name="Anantharaman K."/>
            <person name="Brown C.T."/>
            <person name="Burstein D."/>
            <person name="Castelle C.J."/>
            <person name="Probst A.J."/>
            <person name="Thomas B.C."/>
            <person name="Williams K.H."/>
            <person name="Banfield J.F."/>
        </authorList>
    </citation>
    <scope>NUCLEOTIDE SEQUENCE [LARGE SCALE GENOMIC DNA]</scope>
    <source>
        <strain evidence="5">RIFOXYD1_FULL_PER-ii_59_16</strain>
    </source>
</reference>
<feature type="transmembrane region" description="Helical" evidence="4">
    <location>
        <begin position="361"/>
        <end position="380"/>
    </location>
</feature>
<dbReference type="KEGG" id="prf:PeribacterA2_1053"/>
<feature type="repeat" description="TPR" evidence="3">
    <location>
        <begin position="405"/>
        <end position="438"/>
    </location>
</feature>
<proteinExistence type="predicted"/>
<dbReference type="PROSITE" id="PS50005">
    <property type="entry name" value="TPR"/>
    <property type="match status" value="3"/>
</dbReference>
<dbReference type="PANTHER" id="PTHR44227">
    <property type="match status" value="1"/>
</dbReference>
<feature type="repeat" description="TPR" evidence="3">
    <location>
        <begin position="514"/>
        <end position="547"/>
    </location>
</feature>
<feature type="transmembrane region" description="Helical" evidence="4">
    <location>
        <begin position="335"/>
        <end position="354"/>
    </location>
</feature>
<dbReference type="SMART" id="SM00028">
    <property type="entry name" value="TPR"/>
    <property type="match status" value="4"/>
</dbReference>
<dbReference type="InterPro" id="IPR011990">
    <property type="entry name" value="TPR-like_helical_dom_sf"/>
</dbReference>
<keyword evidence="4" id="KW-1133">Transmembrane helix</keyword>
<evidence type="ECO:0000256" key="2">
    <source>
        <dbReference type="ARBA" id="ARBA00022803"/>
    </source>
</evidence>
<protein>
    <submittedName>
        <fullName evidence="5">Uncharacterized protein</fullName>
    </submittedName>
</protein>
<evidence type="ECO:0000256" key="4">
    <source>
        <dbReference type="SAM" id="Phobius"/>
    </source>
</evidence>
<feature type="transmembrane region" description="Helical" evidence="4">
    <location>
        <begin position="277"/>
        <end position="296"/>
    </location>
</feature>
<accession>A0A0S1SQL2</accession>
<feature type="transmembrane region" description="Helical" evidence="4">
    <location>
        <begin position="117"/>
        <end position="139"/>
    </location>
</feature>
<keyword evidence="1" id="KW-0677">Repeat</keyword>
<dbReference type="InterPro" id="IPR052346">
    <property type="entry name" value="O-mannosyl-transferase_TMTC"/>
</dbReference>
<accession>A0A0S1SUU7</accession>
<keyword evidence="4" id="KW-0812">Transmembrane</keyword>
<reference evidence="6" key="1">
    <citation type="submission" date="2015-10" db="EMBL/GenBank/DDBJ databases">
        <title>Analysis of five complete genome sequences for members of the class Peribacteria in the recently recognized Peregrinibacteria bacterial phylum.</title>
        <authorList>
            <person name="Anantharaman K."/>
            <person name="Brown C.T."/>
            <person name="Burstein D."/>
            <person name="Castelle C.J."/>
            <person name="Probst A.J."/>
            <person name="Thomas B.C."/>
            <person name="Williams K.H."/>
            <person name="Banfield J.F."/>
        </authorList>
    </citation>
    <scope>NUCLEOTIDE SEQUENCE [LARGE SCALE GENOMIC DNA]</scope>
</reference>
<dbReference type="Pfam" id="PF13432">
    <property type="entry name" value="TPR_16"/>
    <property type="match status" value="1"/>
</dbReference>
<dbReference type="PANTHER" id="PTHR44227:SF3">
    <property type="entry name" value="PROTEIN O-MANNOSYL-TRANSFERASE TMTC4"/>
    <property type="match status" value="1"/>
</dbReference>
<feature type="transmembrane region" description="Helical" evidence="4">
    <location>
        <begin position="303"/>
        <end position="323"/>
    </location>
</feature>
<feature type="transmembrane region" description="Helical" evidence="4">
    <location>
        <begin position="213"/>
        <end position="231"/>
    </location>
</feature>
<dbReference type="EMBL" id="CP013065">
    <property type="protein sequence ID" value="ALM13716.1"/>
    <property type="molecule type" value="Genomic_DNA"/>
</dbReference>
<keyword evidence="2 3" id="KW-0802">TPR repeat</keyword>
<evidence type="ECO:0000313" key="6">
    <source>
        <dbReference type="Proteomes" id="UP000069135"/>
    </source>
</evidence>
<feature type="transmembrane region" description="Helical" evidence="4">
    <location>
        <begin position="89"/>
        <end position="110"/>
    </location>
</feature>
<feature type="repeat" description="TPR" evidence="3">
    <location>
        <begin position="548"/>
        <end position="581"/>
    </location>
</feature>
<dbReference type="STRING" id="1735162.PeribacterB2_1055"/>
<feature type="transmembrane region" description="Helical" evidence="4">
    <location>
        <begin position="243"/>
        <end position="265"/>
    </location>
</feature>
<accession>A0A0S1SY11</accession>
<evidence type="ECO:0000256" key="3">
    <source>
        <dbReference type="PROSITE-ProRule" id="PRU00339"/>
    </source>
</evidence>
<dbReference type="AlphaFoldDB" id="A0A0S1SQL2"/>
<keyword evidence="4" id="KW-0472">Membrane</keyword>
<sequence>MRAWLQQRKLTLGLLLVVAVTAVVYVPTIRNDFVDYDDQPLIVENAAVQELSTRTLSFIFSTFDPELYVPFTLLTYQIEGQLFGIRPGVVHATNLLLHLLNILLVSWVVFRLTGRAWVTAGVTALFALHPLNAEAVLWASARKDLLSAFFFLASFGSYLVYRRNGRWLTYGASLLLFLCGLFSKVSVAPLPFILLLSDWLERDSLRARWKEKIPFFVLGALFVIIAIVGKTEILGASDLLTNVLLGMKSTAFVLWQLLVPVHFSILYPQQPLREADPWLFVASAAVVIALLGAAALSARRQRVLAFGIGFFLLLLLPSFTNFFRNGSLFFSSDRYAYLPMLGMLVPLFVALDGVLKGRDRLRWVATAGVIGVVLGLAAVARAQVPVWQSTESLFRHVVSLYPRSALAYVNLGVVRTRVGDSEGAFEEFRTASEIDPEYVFPLLNTARLLRDRGEIARAELVFRATVQMVSRKETVINVDLLPFFELAQLLALKGQSREALQVLELAARLGPRIAAAHYYLGVAYSDRGRKDDALRTLELSRSLQPNNADMQYRLAGIYAEQGRLEEAEKALRRVLWLNPSHAKAAEHLQNIRFLLGR</sequence>
<dbReference type="Proteomes" id="UP000069135">
    <property type="component" value="Chromosome"/>
</dbReference>
<feature type="transmembrane region" description="Helical" evidence="4">
    <location>
        <begin position="173"/>
        <end position="193"/>
    </location>
</feature>
<dbReference type="Gene3D" id="1.25.40.10">
    <property type="entry name" value="Tetratricopeptide repeat domain"/>
    <property type="match status" value="1"/>
</dbReference>
<feature type="transmembrane region" description="Helical" evidence="4">
    <location>
        <begin position="145"/>
        <end position="161"/>
    </location>
</feature>
<organism evidence="5 6">
    <name type="scientific">Candidatus Peribacter riflensis</name>
    <dbReference type="NCBI Taxonomy" id="1735162"/>
    <lineage>
        <taxon>Bacteria</taxon>
        <taxon>Candidatus Peregrinibacteriota</taxon>
        <taxon>Candidatus Peribacteria</taxon>
        <taxon>Candidatus Peribacterales</taxon>
        <taxon>Candidatus Peribacteraceae</taxon>
        <taxon>Candidatus Peribacter</taxon>
    </lineage>
</organism>
<evidence type="ECO:0000256" key="1">
    <source>
        <dbReference type="ARBA" id="ARBA00022737"/>
    </source>
</evidence>
<evidence type="ECO:0000313" key="5">
    <source>
        <dbReference type="EMBL" id="ALM13716.1"/>
    </source>
</evidence>
<dbReference type="InterPro" id="IPR019734">
    <property type="entry name" value="TPR_rpt"/>
</dbReference>
<accession>A0A0S1SCX2</accession>